<dbReference type="Pfam" id="PF02518">
    <property type="entry name" value="HATPase_c"/>
    <property type="match status" value="1"/>
</dbReference>
<dbReference type="Pfam" id="PF06580">
    <property type="entry name" value="His_kinase"/>
    <property type="match status" value="1"/>
</dbReference>
<evidence type="ECO:0000256" key="10">
    <source>
        <dbReference type="ARBA" id="ARBA00023012"/>
    </source>
</evidence>
<keyword evidence="4" id="KW-1003">Cell membrane</keyword>
<dbReference type="InterPro" id="IPR003594">
    <property type="entry name" value="HATPase_dom"/>
</dbReference>
<evidence type="ECO:0000256" key="11">
    <source>
        <dbReference type="ARBA" id="ARBA00023136"/>
    </source>
</evidence>
<keyword evidence="8 15" id="KW-0418">Kinase</keyword>
<dbReference type="InterPro" id="IPR036890">
    <property type="entry name" value="HATPase_C_sf"/>
</dbReference>
<feature type="domain" description="Histidine kinase" evidence="13">
    <location>
        <begin position="476"/>
        <end position="578"/>
    </location>
</feature>
<gene>
    <name evidence="15" type="ORF">K0U00_23605</name>
</gene>
<dbReference type="PANTHER" id="PTHR34220:SF7">
    <property type="entry name" value="SENSOR HISTIDINE KINASE YPDA"/>
    <property type="match status" value="1"/>
</dbReference>
<keyword evidence="9" id="KW-0067">ATP-binding</keyword>
<dbReference type="PROSITE" id="PS50109">
    <property type="entry name" value="HIS_KIN"/>
    <property type="match status" value="1"/>
</dbReference>
<dbReference type="InterPro" id="IPR050640">
    <property type="entry name" value="Bact_2-comp_sensor_kinase"/>
</dbReference>
<evidence type="ECO:0000256" key="5">
    <source>
        <dbReference type="ARBA" id="ARBA00022553"/>
    </source>
</evidence>
<dbReference type="SMART" id="SM00304">
    <property type="entry name" value="HAMP"/>
    <property type="match status" value="1"/>
</dbReference>
<dbReference type="InterPro" id="IPR003660">
    <property type="entry name" value="HAMP_dom"/>
</dbReference>
<feature type="transmembrane region" description="Helical" evidence="12">
    <location>
        <begin position="293"/>
        <end position="317"/>
    </location>
</feature>
<comment type="caution">
    <text evidence="15">The sequence shown here is derived from an EMBL/GenBank/DDBJ whole genome shotgun (WGS) entry which is preliminary data.</text>
</comment>
<evidence type="ECO:0000256" key="8">
    <source>
        <dbReference type="ARBA" id="ARBA00022777"/>
    </source>
</evidence>
<name>A0ABS7C839_9BACL</name>
<dbReference type="GO" id="GO:0016301">
    <property type="term" value="F:kinase activity"/>
    <property type="evidence" value="ECO:0007669"/>
    <property type="project" value="UniProtKB-KW"/>
</dbReference>
<evidence type="ECO:0000313" key="16">
    <source>
        <dbReference type="Proteomes" id="UP001519887"/>
    </source>
</evidence>
<dbReference type="Gene3D" id="3.30.450.20">
    <property type="entry name" value="PAS domain"/>
    <property type="match status" value="1"/>
</dbReference>
<evidence type="ECO:0000256" key="1">
    <source>
        <dbReference type="ARBA" id="ARBA00000085"/>
    </source>
</evidence>
<evidence type="ECO:0000256" key="7">
    <source>
        <dbReference type="ARBA" id="ARBA00022741"/>
    </source>
</evidence>
<dbReference type="CDD" id="cd06225">
    <property type="entry name" value="HAMP"/>
    <property type="match status" value="1"/>
</dbReference>
<keyword evidence="11 12" id="KW-0472">Membrane</keyword>
<dbReference type="EC" id="2.7.13.3" evidence="3"/>
<dbReference type="Gene3D" id="3.30.565.10">
    <property type="entry name" value="Histidine kinase-like ATPase, C-terminal domain"/>
    <property type="match status" value="1"/>
</dbReference>
<dbReference type="Gene3D" id="1.10.8.500">
    <property type="entry name" value="HAMP domain in histidine kinase"/>
    <property type="match status" value="1"/>
</dbReference>
<evidence type="ECO:0000256" key="2">
    <source>
        <dbReference type="ARBA" id="ARBA00004651"/>
    </source>
</evidence>
<dbReference type="SUPFAM" id="SSF158472">
    <property type="entry name" value="HAMP domain-like"/>
    <property type="match status" value="1"/>
</dbReference>
<keyword evidence="6" id="KW-0808">Transferase</keyword>
<dbReference type="Proteomes" id="UP001519887">
    <property type="component" value="Unassembled WGS sequence"/>
</dbReference>
<evidence type="ECO:0000259" key="13">
    <source>
        <dbReference type="PROSITE" id="PS50109"/>
    </source>
</evidence>
<feature type="domain" description="HAMP" evidence="14">
    <location>
        <begin position="314"/>
        <end position="366"/>
    </location>
</feature>
<evidence type="ECO:0000256" key="4">
    <source>
        <dbReference type="ARBA" id="ARBA00022475"/>
    </source>
</evidence>
<keyword evidence="5" id="KW-0597">Phosphoprotein</keyword>
<keyword evidence="12" id="KW-0812">Transmembrane</keyword>
<evidence type="ECO:0000256" key="3">
    <source>
        <dbReference type="ARBA" id="ARBA00012438"/>
    </source>
</evidence>
<keyword evidence="12" id="KW-1133">Transmembrane helix</keyword>
<comment type="subcellular location">
    <subcellularLocation>
        <location evidence="2">Cell membrane</location>
        <topology evidence="2">Multi-pass membrane protein</topology>
    </subcellularLocation>
</comment>
<dbReference type="InterPro" id="IPR005467">
    <property type="entry name" value="His_kinase_dom"/>
</dbReference>
<sequence>MFKRRFFSLQYKFMIFSLLIAIIPLLLVGGFSYVKSTSVIEEKVGLSNFKTVQQIAENLNFILNDMSQSSIYLAQNRAFIHYLKLPSQEVRQSRNDLLATQNAVNSFVVFKPDIHSIYVQGMNGLVFDTASNTNKLDGELQSRLFGLRGEGMWIADEIIQYDGSELPVISFIKVLKDIDDLSSNLAIIKINVAEEQFSAVYRDKLLGGSVDFFIIDEKNTVISSLDKAKLGLTLEDKLNDPRLHQDENGYFKTTLDGRQFIQTYYNLSRPGWKLVNLMPMNELSRDTKIIRNITLYAVSGSFALCLLMIVLFSFRVLSPLNRISKAMKALEKENFNINIHVRGNDEIALIGTSFNRMSKRLNELINEVYAVQIKRKEAELEALQAQINPHFLYNTLDTIYWMCRMEKAHESSHLVQALSKLFRLSLNSGNEFTTVGKEIEHLKYYMAIQEKRFEDLIHFQLRAAEDTLNCKAVKIVLQPLVENAIHHGIERKGCRGSIEVDIYKEENRLIYRITDDGAGADEAELNALLGKVEENNRGLGIKNVNDRIRLYFGPSYGISFRSAPGQGMAVIVSQPYIEEER</sequence>
<comment type="catalytic activity">
    <reaction evidence="1">
        <text>ATP + protein L-histidine = ADP + protein N-phospho-L-histidine.</text>
        <dbReference type="EC" id="2.7.13.3"/>
    </reaction>
</comment>
<keyword evidence="10" id="KW-0902">Two-component regulatory system</keyword>
<dbReference type="Pfam" id="PF00672">
    <property type="entry name" value="HAMP"/>
    <property type="match status" value="1"/>
</dbReference>
<dbReference type="PROSITE" id="PS50885">
    <property type="entry name" value="HAMP"/>
    <property type="match status" value="1"/>
</dbReference>
<dbReference type="SUPFAM" id="SSF55874">
    <property type="entry name" value="ATPase domain of HSP90 chaperone/DNA topoisomerase II/histidine kinase"/>
    <property type="match status" value="1"/>
</dbReference>
<evidence type="ECO:0000256" key="12">
    <source>
        <dbReference type="SAM" id="Phobius"/>
    </source>
</evidence>
<keyword evidence="16" id="KW-1185">Reference proteome</keyword>
<evidence type="ECO:0000259" key="14">
    <source>
        <dbReference type="PROSITE" id="PS50885"/>
    </source>
</evidence>
<evidence type="ECO:0000256" key="9">
    <source>
        <dbReference type="ARBA" id="ARBA00022840"/>
    </source>
</evidence>
<evidence type="ECO:0000313" key="15">
    <source>
        <dbReference type="EMBL" id="MBW7457026.1"/>
    </source>
</evidence>
<dbReference type="InterPro" id="IPR010559">
    <property type="entry name" value="Sig_transdc_His_kin_internal"/>
</dbReference>
<dbReference type="EMBL" id="JAHZIK010000729">
    <property type="protein sequence ID" value="MBW7457026.1"/>
    <property type="molecule type" value="Genomic_DNA"/>
</dbReference>
<protein>
    <recommendedName>
        <fullName evidence="3">histidine kinase</fullName>
        <ecNumber evidence="3">2.7.13.3</ecNumber>
    </recommendedName>
</protein>
<keyword evidence="7" id="KW-0547">Nucleotide-binding</keyword>
<organism evidence="15 16">
    <name type="scientific">Paenibacillus sepulcri</name>
    <dbReference type="NCBI Taxonomy" id="359917"/>
    <lineage>
        <taxon>Bacteria</taxon>
        <taxon>Bacillati</taxon>
        <taxon>Bacillota</taxon>
        <taxon>Bacilli</taxon>
        <taxon>Bacillales</taxon>
        <taxon>Paenibacillaceae</taxon>
        <taxon>Paenibacillus</taxon>
    </lineage>
</organism>
<reference evidence="15 16" key="1">
    <citation type="submission" date="2021-07" db="EMBL/GenBank/DDBJ databases">
        <title>Paenibacillus radiodurans sp. nov., isolated from the southeastern edge of Tengger Desert.</title>
        <authorList>
            <person name="Zhang G."/>
        </authorList>
    </citation>
    <scope>NUCLEOTIDE SEQUENCE [LARGE SCALE GENOMIC DNA]</scope>
    <source>
        <strain evidence="15 16">CCM 7311</strain>
    </source>
</reference>
<proteinExistence type="predicted"/>
<dbReference type="PANTHER" id="PTHR34220">
    <property type="entry name" value="SENSOR HISTIDINE KINASE YPDA"/>
    <property type="match status" value="1"/>
</dbReference>
<accession>A0ABS7C839</accession>
<evidence type="ECO:0000256" key="6">
    <source>
        <dbReference type="ARBA" id="ARBA00022679"/>
    </source>
</evidence>